<dbReference type="GO" id="GO:0022857">
    <property type="term" value="F:transmembrane transporter activity"/>
    <property type="evidence" value="ECO:0007669"/>
    <property type="project" value="InterPro"/>
</dbReference>
<evidence type="ECO:0000256" key="2">
    <source>
        <dbReference type="ARBA" id="ARBA00022448"/>
    </source>
</evidence>
<gene>
    <name evidence="7" type="ORF">FEQUK3_LOCUS11686</name>
</gene>
<feature type="transmembrane region" description="Helical" evidence="6">
    <location>
        <begin position="310"/>
        <end position="326"/>
    </location>
</feature>
<dbReference type="EMBL" id="CAJSTJ010000195">
    <property type="protein sequence ID" value="CAG7565972.1"/>
    <property type="molecule type" value="Genomic_DNA"/>
</dbReference>
<evidence type="ECO:0000313" key="7">
    <source>
        <dbReference type="EMBL" id="CAG7565972.1"/>
    </source>
</evidence>
<evidence type="ECO:0008006" key="9">
    <source>
        <dbReference type="Google" id="ProtNLM"/>
    </source>
</evidence>
<keyword evidence="2" id="KW-0813">Transport</keyword>
<protein>
    <recommendedName>
        <fullName evidence="9">Choline transport protein</fullName>
    </recommendedName>
</protein>
<evidence type="ECO:0000256" key="6">
    <source>
        <dbReference type="SAM" id="Phobius"/>
    </source>
</evidence>
<feature type="transmembrane region" description="Helical" evidence="6">
    <location>
        <begin position="332"/>
        <end position="355"/>
    </location>
</feature>
<feature type="transmembrane region" description="Helical" evidence="6">
    <location>
        <begin position="279"/>
        <end position="303"/>
    </location>
</feature>
<comment type="caution">
    <text evidence="7">The sequence shown here is derived from an EMBL/GenBank/DDBJ whole genome shotgun (WGS) entry which is preliminary data.</text>
</comment>
<accession>A0A8J2NK50</accession>
<keyword evidence="5 6" id="KW-0472">Membrane</keyword>
<keyword evidence="3 6" id="KW-0812">Transmembrane</keyword>
<feature type="transmembrane region" description="Helical" evidence="6">
    <location>
        <begin position="138"/>
        <end position="163"/>
    </location>
</feature>
<evidence type="ECO:0000256" key="1">
    <source>
        <dbReference type="ARBA" id="ARBA00004141"/>
    </source>
</evidence>
<dbReference type="PANTHER" id="PTHR45649:SF14">
    <property type="entry name" value="GABA PERMEASE"/>
    <property type="match status" value="1"/>
</dbReference>
<sequence>MTTSKEKPELGEADSKHEPCQLENQATNSDAERLDQLGLHVELERRFSLPSIICLCVCLMGTWEGLSSVVAQALASGGVPCLIYNYIASFLCTTATALSLAEIASVYPTAGGQYHWVAALFPSHGRKTVSWLTGWISIGGQIVLTASAAFAGGLIIQGLIVLNDETYVAQRWHGLLLYWAVLAYVFVMNTWGYHALPTCNLISGVIHIVGFLVVFISLGVKSEKNDAESVFIRFKNSTGWSSDGVAWLIGLISTVYPFLGYDASCHLAEELPHASRNVPVAMVGSVVLNGIIGFAYAMMLAFYTRSLTSILDTPTGFPFIAIFLQATKSNAFTIVLVLFIVIIAMTASVASLASASRTLRAFARDDATPFSSFISTVVPFLSR</sequence>
<keyword evidence="4 6" id="KW-1133">Transmembrane helix</keyword>
<evidence type="ECO:0000313" key="8">
    <source>
        <dbReference type="Proteomes" id="UP000693738"/>
    </source>
</evidence>
<proteinExistence type="predicted"/>
<feature type="transmembrane region" description="Helical" evidence="6">
    <location>
        <begin position="240"/>
        <end position="259"/>
    </location>
</feature>
<dbReference type="AlphaFoldDB" id="A0A8J2NK50"/>
<dbReference type="Proteomes" id="UP000693738">
    <property type="component" value="Unassembled WGS sequence"/>
</dbReference>
<feature type="transmembrane region" description="Helical" evidence="6">
    <location>
        <begin position="175"/>
        <end position="195"/>
    </location>
</feature>
<comment type="subcellular location">
    <subcellularLocation>
        <location evidence="1">Membrane</location>
        <topology evidence="1">Multi-pass membrane protein</topology>
    </subcellularLocation>
</comment>
<evidence type="ECO:0000256" key="5">
    <source>
        <dbReference type="ARBA" id="ARBA00023136"/>
    </source>
</evidence>
<name>A0A8J2NK50_FUSEQ</name>
<organism evidence="7 8">
    <name type="scientific">Fusarium equiseti</name>
    <name type="common">Fusarium scirpi</name>
    <dbReference type="NCBI Taxonomy" id="61235"/>
    <lineage>
        <taxon>Eukaryota</taxon>
        <taxon>Fungi</taxon>
        <taxon>Dikarya</taxon>
        <taxon>Ascomycota</taxon>
        <taxon>Pezizomycotina</taxon>
        <taxon>Sordariomycetes</taxon>
        <taxon>Hypocreomycetidae</taxon>
        <taxon>Hypocreales</taxon>
        <taxon>Nectriaceae</taxon>
        <taxon>Fusarium</taxon>
        <taxon>Fusarium incarnatum-equiseti species complex</taxon>
    </lineage>
</organism>
<feature type="transmembrane region" description="Helical" evidence="6">
    <location>
        <begin position="201"/>
        <end position="220"/>
    </location>
</feature>
<dbReference type="GO" id="GO:0016020">
    <property type="term" value="C:membrane"/>
    <property type="evidence" value="ECO:0007669"/>
    <property type="project" value="UniProtKB-SubCell"/>
</dbReference>
<evidence type="ECO:0000256" key="4">
    <source>
        <dbReference type="ARBA" id="ARBA00022989"/>
    </source>
</evidence>
<dbReference type="PANTHER" id="PTHR45649">
    <property type="entry name" value="AMINO-ACID PERMEASE BAT1"/>
    <property type="match status" value="1"/>
</dbReference>
<reference evidence="7" key="1">
    <citation type="submission" date="2021-05" db="EMBL/GenBank/DDBJ databases">
        <authorList>
            <person name="Khan N."/>
        </authorList>
    </citation>
    <scope>NUCLEOTIDE SEQUENCE</scope>
</reference>
<dbReference type="PIRSF" id="PIRSF006060">
    <property type="entry name" value="AA_transporter"/>
    <property type="match status" value="1"/>
</dbReference>
<dbReference type="Pfam" id="PF13520">
    <property type="entry name" value="AA_permease_2"/>
    <property type="match status" value="1"/>
</dbReference>
<dbReference type="InterPro" id="IPR002293">
    <property type="entry name" value="AA/rel_permease1"/>
</dbReference>
<evidence type="ECO:0000256" key="3">
    <source>
        <dbReference type="ARBA" id="ARBA00022692"/>
    </source>
</evidence>
<feature type="transmembrane region" description="Helical" evidence="6">
    <location>
        <begin position="83"/>
        <end position="107"/>
    </location>
</feature>